<dbReference type="KEGG" id="nml:Namu_3219"/>
<dbReference type="PANTHER" id="PTHR38436:SF1">
    <property type="entry name" value="ESTER CYCLASE"/>
    <property type="match status" value="1"/>
</dbReference>
<dbReference type="InParanoid" id="C8XCU7"/>
<evidence type="ECO:0008006" key="3">
    <source>
        <dbReference type="Google" id="ProtNLM"/>
    </source>
</evidence>
<dbReference type="HOGENOM" id="CLU_100997_5_2_11"/>
<dbReference type="RefSeq" id="WP_015748417.1">
    <property type="nucleotide sequence ID" value="NC_013235.1"/>
</dbReference>
<dbReference type="SUPFAM" id="SSF54427">
    <property type="entry name" value="NTF2-like"/>
    <property type="match status" value="1"/>
</dbReference>
<evidence type="ECO:0000313" key="2">
    <source>
        <dbReference type="Proteomes" id="UP000002218"/>
    </source>
</evidence>
<accession>C8XCU7</accession>
<sequence length="148" mass="16200">MLATTAQATDLKVLAQRFIDDVINARDLDGALTEMVVEDFVEQNPLPGQGPGRAGLADVLAGMFAAFPDLHWTLRDTVVENDRVMSLSTWTGTHRGDFMGIPATGRSVEVEAWTIDWYRDDRMVQSRIIMDVAGLLMQLGVIPAPAAD</sequence>
<dbReference type="InterPro" id="IPR032710">
    <property type="entry name" value="NTF2-like_dom_sf"/>
</dbReference>
<organism evidence="1 2">
    <name type="scientific">Nakamurella multipartita (strain ATCC 700099 / DSM 44233 / CIP 104796 / JCM 9543 / NBRC 105858 / Y-104)</name>
    <name type="common">Microsphaera multipartita</name>
    <dbReference type="NCBI Taxonomy" id="479431"/>
    <lineage>
        <taxon>Bacteria</taxon>
        <taxon>Bacillati</taxon>
        <taxon>Actinomycetota</taxon>
        <taxon>Actinomycetes</taxon>
        <taxon>Nakamurellales</taxon>
        <taxon>Nakamurellaceae</taxon>
        <taxon>Nakamurella</taxon>
    </lineage>
</organism>
<evidence type="ECO:0000313" key="1">
    <source>
        <dbReference type="EMBL" id="ACV79550.1"/>
    </source>
</evidence>
<reference evidence="2" key="1">
    <citation type="submission" date="2009-09" db="EMBL/GenBank/DDBJ databases">
        <title>The complete genome of Nakamurella multipartita DSM 44233.</title>
        <authorList>
            <consortium name="US DOE Joint Genome Institute (JGI-PGF)"/>
            <person name="Lucas S."/>
            <person name="Copeland A."/>
            <person name="Lapidus A."/>
            <person name="Glavina del Rio T."/>
            <person name="Dalin E."/>
            <person name="Tice H."/>
            <person name="Bruce D."/>
            <person name="Goodwin L."/>
            <person name="Pitluck S."/>
            <person name="Kyrpides N."/>
            <person name="Mavromatis K."/>
            <person name="Ivanova N."/>
            <person name="Ovchinnikova G."/>
            <person name="Sims D."/>
            <person name="Meincke L."/>
            <person name="Brettin T."/>
            <person name="Detter J.C."/>
            <person name="Han C."/>
            <person name="Larimer F."/>
            <person name="Land M."/>
            <person name="Hauser L."/>
            <person name="Markowitz V."/>
            <person name="Cheng J.-F."/>
            <person name="Hugenholtz P."/>
            <person name="Woyke T."/>
            <person name="Wu D."/>
            <person name="Klenk H.-P."/>
            <person name="Eisen J.A."/>
        </authorList>
    </citation>
    <scope>NUCLEOTIDE SEQUENCE [LARGE SCALE GENOMIC DNA]</scope>
    <source>
        <strain evidence="2">ATCC 700099 / DSM 44233 / CIP 104796 / JCM 9543 / NBRC 105858 / Y-104</strain>
    </source>
</reference>
<dbReference type="eggNOG" id="COG5485">
    <property type="taxonomic scope" value="Bacteria"/>
</dbReference>
<dbReference type="PANTHER" id="PTHR38436">
    <property type="entry name" value="POLYKETIDE CYCLASE SNOAL-LIKE DOMAIN"/>
    <property type="match status" value="1"/>
</dbReference>
<name>C8XCU7_NAKMY</name>
<dbReference type="Proteomes" id="UP000002218">
    <property type="component" value="Chromosome"/>
</dbReference>
<gene>
    <name evidence="1" type="ordered locus">Namu_3219</name>
</gene>
<dbReference type="OrthoDB" id="9182871at2"/>
<dbReference type="AlphaFoldDB" id="C8XCU7"/>
<keyword evidence="2" id="KW-1185">Reference proteome</keyword>
<dbReference type="InterPro" id="IPR009959">
    <property type="entry name" value="Cyclase_SnoaL-like"/>
</dbReference>
<protein>
    <recommendedName>
        <fullName evidence="3">Ester cyclase</fullName>
    </recommendedName>
</protein>
<reference evidence="1 2" key="2">
    <citation type="journal article" date="2010" name="Stand. Genomic Sci.">
        <title>Complete genome sequence of Nakamurella multipartita type strain (Y-104).</title>
        <authorList>
            <person name="Tice H."/>
            <person name="Mayilraj S."/>
            <person name="Sims D."/>
            <person name="Lapidus A."/>
            <person name="Nolan M."/>
            <person name="Lucas S."/>
            <person name="Glavina Del Rio T."/>
            <person name="Copeland A."/>
            <person name="Cheng J.F."/>
            <person name="Meincke L."/>
            <person name="Bruce D."/>
            <person name="Goodwin L."/>
            <person name="Pitluck S."/>
            <person name="Ivanova N."/>
            <person name="Mavromatis K."/>
            <person name="Ovchinnikova G."/>
            <person name="Pati A."/>
            <person name="Chen A."/>
            <person name="Palaniappan K."/>
            <person name="Land M."/>
            <person name="Hauser L."/>
            <person name="Chang Y.J."/>
            <person name="Jeffries C.D."/>
            <person name="Detter J.C."/>
            <person name="Brettin T."/>
            <person name="Rohde M."/>
            <person name="Goker M."/>
            <person name="Bristow J."/>
            <person name="Eisen J.A."/>
            <person name="Markowitz V."/>
            <person name="Hugenholtz P."/>
            <person name="Kyrpides N.C."/>
            <person name="Klenk H.P."/>
            <person name="Chen F."/>
        </authorList>
    </citation>
    <scope>NUCLEOTIDE SEQUENCE [LARGE SCALE GENOMIC DNA]</scope>
    <source>
        <strain evidence="2">ATCC 700099 / DSM 44233 / CIP 104796 / JCM 9543 / NBRC 105858 / Y-104</strain>
    </source>
</reference>
<dbReference type="STRING" id="479431.Namu_3219"/>
<dbReference type="EMBL" id="CP001737">
    <property type="protein sequence ID" value="ACV79550.1"/>
    <property type="molecule type" value="Genomic_DNA"/>
</dbReference>
<proteinExistence type="predicted"/>
<dbReference type="Pfam" id="PF07366">
    <property type="entry name" value="SnoaL"/>
    <property type="match status" value="1"/>
</dbReference>
<dbReference type="GO" id="GO:0030638">
    <property type="term" value="P:polyketide metabolic process"/>
    <property type="evidence" value="ECO:0007669"/>
    <property type="project" value="InterPro"/>
</dbReference>
<dbReference type="Gene3D" id="3.10.450.50">
    <property type="match status" value="1"/>
</dbReference>